<feature type="domain" description="ATPase AAA-type core" evidence="1">
    <location>
        <begin position="179"/>
        <end position="319"/>
    </location>
</feature>
<comment type="caution">
    <text evidence="2">The sequence shown here is derived from an EMBL/GenBank/DDBJ whole genome shotgun (WGS) entry which is preliminary data.</text>
</comment>
<reference evidence="2 3" key="1">
    <citation type="submission" date="2018-11" db="EMBL/GenBank/DDBJ databases">
        <title>Tabrizicola sp. isolated from sediment of alpine lake.</title>
        <authorList>
            <person name="Liu Z."/>
        </authorList>
    </citation>
    <scope>NUCLEOTIDE SEQUENCE [LARGE SCALE GENOMIC DNA]</scope>
    <source>
        <strain evidence="2 3">DRYC-M-16</strain>
    </source>
</reference>
<keyword evidence="3" id="KW-1185">Reference proteome</keyword>
<dbReference type="Gene3D" id="3.40.50.300">
    <property type="entry name" value="P-loop containing nucleotide triphosphate hydrolases"/>
    <property type="match status" value="1"/>
</dbReference>
<evidence type="ECO:0000259" key="1">
    <source>
        <dbReference type="Pfam" id="PF00004"/>
    </source>
</evidence>
<dbReference type="InterPro" id="IPR027065">
    <property type="entry name" value="Lon_Prtase"/>
</dbReference>
<organism evidence="2 3">
    <name type="scientific">Pseudotabrizicola sediminis</name>
    <dbReference type="NCBI Taxonomy" id="2486418"/>
    <lineage>
        <taxon>Bacteria</taxon>
        <taxon>Pseudomonadati</taxon>
        <taxon>Pseudomonadota</taxon>
        <taxon>Alphaproteobacteria</taxon>
        <taxon>Rhodobacterales</taxon>
        <taxon>Paracoccaceae</taxon>
        <taxon>Pseudotabrizicola</taxon>
    </lineage>
</organism>
<evidence type="ECO:0000313" key="2">
    <source>
        <dbReference type="EMBL" id="TGD44272.1"/>
    </source>
</evidence>
<protein>
    <submittedName>
        <fullName evidence="2">AAA family ATPase</fullName>
    </submittedName>
</protein>
<dbReference type="InterPro" id="IPR027417">
    <property type="entry name" value="P-loop_NTPase"/>
</dbReference>
<dbReference type="PANTHER" id="PTHR43718">
    <property type="entry name" value="LON PROTEASE"/>
    <property type="match status" value="1"/>
</dbReference>
<sequence>MEPQHPSSPARTGRRRIVKRLKVIQLIEQKEIGDPEKVRRRLRDFLFDRRIDRLARAAHGKRFSEVSTVANGDEIARLEHEALLKRVDEERIRARVEKLFSRRAAASATSHLSKTEITKLQAARGDIPVAVAKSEAWADEVAARLHQEAPWLASATEVLWHSLRRSARLGEPIKISPLIINGPPGVGKTRLAKRFAELVSVPSVGLDASTGSPGFSIVGLERGWGSAQPGRPVEMILESRMANGIVVVDEICKAKSAESKKGTAFSFYDALLSLLEPESARRWECPFYRVSFDMSHLSWIFTSNDVDLVQPTVKSRCTVVHVRALTPLELQDFAIRRGRELSLSDASIEAIIVALIHAQDRLNRRISLRDVSRMLARAQDLESRPIFQ</sequence>
<proteinExistence type="predicted"/>
<gene>
    <name evidence="2" type="ORF">EEB11_06195</name>
</gene>
<dbReference type="Pfam" id="PF00004">
    <property type="entry name" value="AAA"/>
    <property type="match status" value="1"/>
</dbReference>
<dbReference type="SUPFAM" id="SSF52540">
    <property type="entry name" value="P-loop containing nucleoside triphosphate hydrolases"/>
    <property type="match status" value="1"/>
</dbReference>
<dbReference type="EMBL" id="RPEM01000003">
    <property type="protein sequence ID" value="TGD44272.1"/>
    <property type="molecule type" value="Genomic_DNA"/>
</dbReference>
<dbReference type="InterPro" id="IPR003959">
    <property type="entry name" value="ATPase_AAA_core"/>
</dbReference>
<name>A0ABY2KNT9_9RHOB</name>
<accession>A0ABY2KNT9</accession>
<evidence type="ECO:0000313" key="3">
    <source>
        <dbReference type="Proteomes" id="UP000297741"/>
    </source>
</evidence>
<dbReference type="PANTHER" id="PTHR43718:SF2">
    <property type="entry name" value="LON PROTEASE HOMOLOG, MITOCHONDRIAL"/>
    <property type="match status" value="1"/>
</dbReference>
<dbReference type="Proteomes" id="UP000297741">
    <property type="component" value="Unassembled WGS sequence"/>
</dbReference>